<organism evidence="1">
    <name type="scientific">Deinococcus sp. VB142</name>
    <dbReference type="NCBI Taxonomy" id="3112952"/>
    <lineage>
        <taxon>Bacteria</taxon>
        <taxon>Thermotogati</taxon>
        <taxon>Deinococcota</taxon>
        <taxon>Deinococci</taxon>
        <taxon>Deinococcales</taxon>
        <taxon>Deinococcaceae</taxon>
        <taxon>Deinococcus</taxon>
    </lineage>
</organism>
<evidence type="ECO:0000313" key="1">
    <source>
        <dbReference type="EMBL" id="WYF44979.1"/>
    </source>
</evidence>
<dbReference type="EMBL" id="CP149782">
    <property type="protein sequence ID" value="WYF44979.1"/>
    <property type="molecule type" value="Genomic_DNA"/>
</dbReference>
<reference evidence="1" key="1">
    <citation type="submission" date="2024-03" db="EMBL/GenBank/DDBJ databases">
        <title>Deinococcus weizhi sp. nov., isolated from human skin.</title>
        <authorList>
            <person name="Wei Z."/>
            <person name="Tian F."/>
            <person name="Yang C."/>
            <person name="Xin L.T."/>
            <person name="Wen Z.J."/>
            <person name="Lan K.C."/>
            <person name="Yu L."/>
            <person name="Zhe W."/>
            <person name="Dan F.D."/>
            <person name="Jun W."/>
            <person name="Rui Z."/>
            <person name="Yong X.J."/>
            <person name="Ting Y."/>
            <person name="Wei X."/>
            <person name="Xu Z.G."/>
            <person name="Xin Z."/>
            <person name="Dong F.G."/>
            <person name="Ni X.M."/>
            <person name="Zheng M.G."/>
            <person name="Chun Y."/>
            <person name="Qian W.X."/>
        </authorList>
    </citation>
    <scope>NUCLEOTIDE SEQUENCE</scope>
    <source>
        <strain evidence="1">VB142</strain>
    </source>
</reference>
<dbReference type="RefSeq" id="WP_339096151.1">
    <property type="nucleotide sequence ID" value="NZ_CP149782.1"/>
</dbReference>
<gene>
    <name evidence="1" type="ORF">WDJ50_02360</name>
</gene>
<accession>A0AAU6Q3S9</accession>
<sequence>MSGDECRTCGRLLDDFGQCWACDASGEAQAGKAKEEVVPFPLVTLTTENLQDATVELIRATNELERSARVLAEVRFELDTEEATLIASGIEGKNEAERKANLRLKLADRYAELHGAELGAAQARRDVEVAHIQLDGLRYQLRLLEVRQGGRA</sequence>
<proteinExistence type="predicted"/>
<protein>
    <submittedName>
        <fullName evidence="1">Uncharacterized protein</fullName>
    </submittedName>
</protein>
<name>A0AAU6Q3S9_9DEIO</name>
<dbReference type="AlphaFoldDB" id="A0AAU6Q3S9"/>